<dbReference type="InterPro" id="IPR012677">
    <property type="entry name" value="Nucleotide-bd_a/b_plait_sf"/>
</dbReference>
<keyword evidence="1" id="KW-0694">RNA-binding</keyword>
<dbReference type="Proteomes" id="UP001651158">
    <property type="component" value="Unassembled WGS sequence"/>
</dbReference>
<dbReference type="InterPro" id="IPR035979">
    <property type="entry name" value="RBD_domain_sf"/>
</dbReference>
<feature type="region of interest" description="Disordered" evidence="2">
    <location>
        <begin position="70"/>
        <end position="310"/>
    </location>
</feature>
<feature type="region of interest" description="Disordered" evidence="2">
    <location>
        <begin position="723"/>
        <end position="755"/>
    </location>
</feature>
<evidence type="ECO:0000313" key="5">
    <source>
        <dbReference type="Proteomes" id="UP001651158"/>
    </source>
</evidence>
<keyword evidence="5" id="KW-1185">Reference proteome</keyword>
<dbReference type="EMBL" id="JAKROA010000003">
    <property type="protein sequence ID" value="KAL5108343.1"/>
    <property type="molecule type" value="Genomic_DNA"/>
</dbReference>
<feature type="compositionally biased region" description="Basic residues" evidence="2">
    <location>
        <begin position="729"/>
        <end position="740"/>
    </location>
</feature>
<feature type="region of interest" description="Disordered" evidence="2">
    <location>
        <begin position="629"/>
        <end position="702"/>
    </location>
</feature>
<feature type="compositionally biased region" description="Basic and acidic residues" evidence="2">
    <location>
        <begin position="286"/>
        <end position="304"/>
    </location>
</feature>
<feature type="compositionally biased region" description="Acidic residues" evidence="2">
    <location>
        <begin position="642"/>
        <end position="651"/>
    </location>
</feature>
<sequence length="755" mass="81950">MFLLSILQPASGVRVMGKKSRKLKKVAAAAAERKSVLGLKKPGGKVKEEALVKTLSKNSVVAPPINVAAGKKRKKLRSKNAANPKLGVEQEKVTPVAPVKQSSEQIPKDSSPMAEGGGKGRKKRKRNRKKGISLEPTSADQKLNGPIVTASNLNGSFKEGGKSRKRRKRKAVREVVEISEPVMKSVNPPKKVKMDEASSESEPELIHADWGLASGPSGEEGLKAEDGSESDLDVSEEDVDEKPPHLGESADESDANVKVDDEIKVVNNGDLKESKSGNSTKNPNLEIKKSSEGKPEVNEQDVKTRNNSANNKKFSLSDKATILKEIQERIIEFDSRCLYVAPIPSDCTFDMLKKFIPKMKSCRFFTRPKSNKLRTFVFVEFADAETAGKEKLSISGRLFAGQSMRAEARSNQQHGDARVTNRVYSPEDIDFSRILVMGLSPGVNQTDLKGIFPTAENIRLPTSSRNFNYGYASLKYVSDAVALDAFSLCHRLLLKGHPIYVNFDFKPSEKRLPASTATASQCKPKMLVRPQEEAQPTQHVGKVVIQPMINARNTEGGDELTSFATSDSLKLTTVQQRHEQNSSGKGEGIKEKLAVEESKGDNVAKAPSASILFEMIKQAKKIKDEEVIEVESDGGGENSDGIPEEEEDGDGSCEAGGIDGGESAGEDEIEEVVGSASSSASDDDDIKVDEVGMPVGDDSEGETIDASLVEVLKARRTCAKALKSPGAKRNWKATVAKKRSGTMPKTLPVPRKIRR</sequence>
<reference evidence="4 5" key="1">
    <citation type="journal article" date="2022" name="Front. Cell. Infect. Microbiol.">
        <title>The Genomes of Two Strains of Taenia crassiceps the Animal Model for the Study of Human Cysticercosis.</title>
        <authorList>
            <person name="Bobes R.J."/>
            <person name="Estrada K."/>
            <person name="Rios-Valencia D.G."/>
            <person name="Calderon-Gallegos A."/>
            <person name="de la Torre P."/>
            <person name="Carrero J.C."/>
            <person name="Sanchez-Flores A."/>
            <person name="Laclette J.P."/>
        </authorList>
    </citation>
    <scope>NUCLEOTIDE SEQUENCE [LARGE SCALE GENOMIC DNA]</scope>
    <source>
        <strain evidence="4">WFUcys</strain>
    </source>
</reference>
<feature type="compositionally biased region" description="Acidic residues" evidence="2">
    <location>
        <begin position="227"/>
        <end position="240"/>
    </location>
</feature>
<dbReference type="Gene3D" id="3.30.70.330">
    <property type="match status" value="2"/>
</dbReference>
<protein>
    <recommendedName>
        <fullName evidence="3">RRM domain-containing protein</fullName>
    </recommendedName>
</protein>
<accession>A0ABR4QFK1</accession>
<name>A0ABR4QFK1_9CEST</name>
<evidence type="ECO:0000256" key="2">
    <source>
        <dbReference type="SAM" id="MobiDB-lite"/>
    </source>
</evidence>
<evidence type="ECO:0000313" key="4">
    <source>
        <dbReference type="EMBL" id="KAL5108343.1"/>
    </source>
</evidence>
<dbReference type="SUPFAM" id="SSF54928">
    <property type="entry name" value="RNA-binding domain, RBD"/>
    <property type="match status" value="1"/>
</dbReference>
<dbReference type="SMART" id="SM00360">
    <property type="entry name" value="RRM"/>
    <property type="match status" value="2"/>
</dbReference>
<proteinExistence type="predicted"/>
<dbReference type="CDD" id="cd00590">
    <property type="entry name" value="RRM_SF"/>
    <property type="match status" value="1"/>
</dbReference>
<feature type="domain" description="RRM" evidence="3">
    <location>
        <begin position="336"/>
        <end position="411"/>
    </location>
</feature>
<feature type="compositionally biased region" description="Basic residues" evidence="2">
    <location>
        <begin position="119"/>
        <end position="131"/>
    </location>
</feature>
<gene>
    <name evidence="4" type="ORF">TcWFU_000364</name>
</gene>
<dbReference type="PROSITE" id="PS50102">
    <property type="entry name" value="RRM"/>
    <property type="match status" value="1"/>
</dbReference>
<evidence type="ECO:0000259" key="3">
    <source>
        <dbReference type="PROSITE" id="PS50102"/>
    </source>
</evidence>
<organism evidence="4 5">
    <name type="scientific">Taenia crassiceps</name>
    <dbReference type="NCBI Taxonomy" id="6207"/>
    <lineage>
        <taxon>Eukaryota</taxon>
        <taxon>Metazoa</taxon>
        <taxon>Spiralia</taxon>
        <taxon>Lophotrochozoa</taxon>
        <taxon>Platyhelminthes</taxon>
        <taxon>Cestoda</taxon>
        <taxon>Eucestoda</taxon>
        <taxon>Cyclophyllidea</taxon>
        <taxon>Taeniidae</taxon>
        <taxon>Taenia</taxon>
    </lineage>
</organism>
<evidence type="ECO:0000256" key="1">
    <source>
        <dbReference type="PROSITE-ProRule" id="PRU00176"/>
    </source>
</evidence>
<comment type="caution">
    <text evidence="4">The sequence shown here is derived from an EMBL/GenBank/DDBJ whole genome shotgun (WGS) entry which is preliminary data.</text>
</comment>
<feature type="compositionally biased region" description="Basic and acidic residues" evidence="2">
    <location>
        <begin position="255"/>
        <end position="275"/>
    </location>
</feature>
<dbReference type="InterPro" id="IPR000504">
    <property type="entry name" value="RRM_dom"/>
</dbReference>